<organism evidence="1 2">
    <name type="scientific">Neophaeococcomyces mojaviensis</name>
    <dbReference type="NCBI Taxonomy" id="3383035"/>
    <lineage>
        <taxon>Eukaryota</taxon>
        <taxon>Fungi</taxon>
        <taxon>Dikarya</taxon>
        <taxon>Ascomycota</taxon>
        <taxon>Pezizomycotina</taxon>
        <taxon>Eurotiomycetes</taxon>
        <taxon>Chaetothyriomycetidae</taxon>
        <taxon>Chaetothyriales</taxon>
        <taxon>Chaetothyriales incertae sedis</taxon>
        <taxon>Neophaeococcomyces</taxon>
    </lineage>
</organism>
<keyword evidence="2" id="KW-1185">Reference proteome</keyword>
<accession>A0ACC3A9W7</accession>
<proteinExistence type="predicted"/>
<reference evidence="1" key="1">
    <citation type="submission" date="2022-10" db="EMBL/GenBank/DDBJ databases">
        <title>Culturing micro-colonial fungi from biological soil crusts in the Mojave desert and describing Neophaeococcomyces mojavensis, and introducing the new genera and species Taxawa tesnikishii.</title>
        <authorList>
            <person name="Kurbessoian T."/>
            <person name="Stajich J.E."/>
        </authorList>
    </citation>
    <scope>NUCLEOTIDE SEQUENCE</scope>
    <source>
        <strain evidence="1">JES_112</strain>
    </source>
</reference>
<name>A0ACC3A9W7_9EURO</name>
<protein>
    <submittedName>
        <fullName evidence="1">Uncharacterized protein</fullName>
    </submittedName>
</protein>
<dbReference type="EMBL" id="JAPDRQ010000056">
    <property type="protein sequence ID" value="KAJ9657993.1"/>
    <property type="molecule type" value="Genomic_DNA"/>
</dbReference>
<evidence type="ECO:0000313" key="1">
    <source>
        <dbReference type="EMBL" id="KAJ9657993.1"/>
    </source>
</evidence>
<sequence length="596" mass="68098">MRSSTWIERGPDGHPCYVKRKPALPSIRQTIAEAIHDIRQRNPFFNKDSPVSAPTSASQHAAPSSASQPATDAPKPETNQKQKSQLQPEMAQRSRPSVQPPHVHPPSLNQTVSQPQYYHFPGLSPFVQPFAGHGNNQATVQTPNSTAMMSAHLPHYAVPHPRMYPYVPVGIQAPATQPPTQQNNNVQPSGQSSFGQTGVTRFPTKPDDLRPKCNICGRFRSARYQWKHRVASGQLPSNICRRCRKEVTDSENESTDSYEKRSYRRQSRNRLRSRSRISRSRSKARSASKLGHRAVDFDYYADPQLSESSDSQVSQDTGSHHRRSRCRKGRSPDVEVIRYVDLPTRPRSRKRMTVYVEDYRSSQDVSDEDGTDVRYVRLPAGEKIIHRPSTPVSRSLIHQRSDPDVHAPIVFEHRKYRETDDTPRQIKHVAWHSGHRPGTPFRTSRSESSNDKNYNDEAYAIGRDNGPVYVSDNDHASGTRIRGGGRSRSRSQSHGQSSIDECAESGLRETFLTCALSPPDQRRRRSLSLAYADGVELDKRPSRDYGRYERRPNCRRRRRRVPEDDRIPDEEREEPALAEDYEWYDKDGMRVRVREI</sequence>
<dbReference type="Proteomes" id="UP001172386">
    <property type="component" value="Unassembled WGS sequence"/>
</dbReference>
<gene>
    <name evidence="1" type="ORF">H2198_003962</name>
</gene>
<comment type="caution">
    <text evidence="1">The sequence shown here is derived from an EMBL/GenBank/DDBJ whole genome shotgun (WGS) entry which is preliminary data.</text>
</comment>
<evidence type="ECO:0000313" key="2">
    <source>
        <dbReference type="Proteomes" id="UP001172386"/>
    </source>
</evidence>